<name>A0A5N6KV09_9ROSI</name>
<dbReference type="GO" id="GO:0043020">
    <property type="term" value="C:NADPH oxidase complex"/>
    <property type="evidence" value="ECO:0007669"/>
    <property type="project" value="TreeGrafter"/>
</dbReference>
<dbReference type="Proteomes" id="UP000327013">
    <property type="component" value="Unassembled WGS sequence"/>
</dbReference>
<dbReference type="OrthoDB" id="1040979at2759"/>
<dbReference type="PROSITE" id="PS51384">
    <property type="entry name" value="FAD_FR"/>
    <property type="match status" value="1"/>
</dbReference>
<dbReference type="InterPro" id="IPR013112">
    <property type="entry name" value="FAD-bd_8"/>
</dbReference>
<dbReference type="InterPro" id="IPR018247">
    <property type="entry name" value="EF_Hand_1_Ca_BS"/>
</dbReference>
<feature type="transmembrane region" description="Helical" evidence="8">
    <location>
        <begin position="209"/>
        <end position="228"/>
    </location>
</feature>
<dbReference type="SMART" id="SM00054">
    <property type="entry name" value="EFh"/>
    <property type="match status" value="1"/>
</dbReference>
<keyword evidence="4 8" id="KW-1133">Transmembrane helix</keyword>
<dbReference type="SUPFAM" id="SSF52343">
    <property type="entry name" value="Ferredoxin reductase-like, C-terminal NADP-linked domain"/>
    <property type="match status" value="1"/>
</dbReference>
<evidence type="ECO:0008006" key="13">
    <source>
        <dbReference type="Google" id="ProtNLM"/>
    </source>
</evidence>
<dbReference type="PROSITE" id="PS50222">
    <property type="entry name" value="EF_HAND_2"/>
    <property type="match status" value="1"/>
</dbReference>
<feature type="region of interest" description="Disordered" evidence="7">
    <location>
        <begin position="1"/>
        <end position="29"/>
    </location>
</feature>
<keyword evidence="2 8" id="KW-0812">Transmembrane</keyword>
<protein>
    <recommendedName>
        <fullName evidence="13">FAD-binding FR-type domain-containing protein</fullName>
    </recommendedName>
</protein>
<dbReference type="GO" id="GO:0042554">
    <property type="term" value="P:superoxide anion generation"/>
    <property type="evidence" value="ECO:0007669"/>
    <property type="project" value="TreeGrafter"/>
</dbReference>
<dbReference type="SUPFAM" id="SSF63380">
    <property type="entry name" value="Riboflavin synthase domain-like"/>
    <property type="match status" value="1"/>
</dbReference>
<dbReference type="GO" id="GO:0006952">
    <property type="term" value="P:defense response"/>
    <property type="evidence" value="ECO:0007669"/>
    <property type="project" value="TreeGrafter"/>
</dbReference>
<feature type="region of interest" description="Disordered" evidence="7">
    <location>
        <begin position="571"/>
        <end position="606"/>
    </location>
</feature>
<dbReference type="InterPro" id="IPR017927">
    <property type="entry name" value="FAD-bd_FR_type"/>
</dbReference>
<reference evidence="11 12" key="1">
    <citation type="submission" date="2019-06" db="EMBL/GenBank/DDBJ databases">
        <title>A chromosomal-level reference genome of Carpinus fangiana (Coryloideae, Betulaceae).</title>
        <authorList>
            <person name="Yang X."/>
            <person name="Wang Z."/>
            <person name="Zhang L."/>
            <person name="Hao G."/>
            <person name="Liu J."/>
            <person name="Yang Y."/>
        </authorList>
    </citation>
    <scope>NUCLEOTIDE SEQUENCE [LARGE SCALE GENOMIC DNA]</scope>
    <source>
        <strain evidence="11">Cfa_2016G</strain>
        <tissue evidence="11">Leaf</tissue>
    </source>
</reference>
<dbReference type="Gene3D" id="3.40.50.80">
    <property type="entry name" value="Nucleotide-binding domain of ferredoxin-NADP reductase (FNR) module"/>
    <property type="match status" value="1"/>
</dbReference>
<dbReference type="PROSITE" id="PS00018">
    <property type="entry name" value="EF_HAND_1"/>
    <property type="match status" value="1"/>
</dbReference>
<feature type="compositionally biased region" description="Basic and acidic residues" evidence="7">
    <location>
        <begin position="514"/>
        <end position="529"/>
    </location>
</feature>
<dbReference type="GO" id="GO:0016175">
    <property type="term" value="F:superoxide-generating NAD(P)H oxidase activity"/>
    <property type="evidence" value="ECO:0007669"/>
    <property type="project" value="TreeGrafter"/>
</dbReference>
<dbReference type="EMBL" id="VIBQ01000012">
    <property type="protein sequence ID" value="KAB8343023.1"/>
    <property type="molecule type" value="Genomic_DNA"/>
</dbReference>
<feature type="transmembrane region" description="Helical" evidence="8">
    <location>
        <begin position="304"/>
        <end position="325"/>
    </location>
</feature>
<feature type="domain" description="EF-hand" evidence="9">
    <location>
        <begin position="27"/>
        <end position="62"/>
    </location>
</feature>
<sequence>MGDSDKTVSPPYNPFQDIAKGSNLEPLSDQEIEDFFRDIDRDNDGFVTFDELEAKLEQVHEELEPNDVKPHQLHHPERRFGGKSKDVEKAEGDPEHDGLVAFLHALMPGCKERVDKDDFIAHVKSWNVPSQKQTTSEEEDSKDDDYEKHLSWRRRVRAHWSVQGPKILFISFVIALQLAFGLWQGIIYIKNQEVRAAVGWGVILAKFSAGALYPTLFFMVLSMSRWFATAMRRFYYFSLFVNWDRSQSFHIWMACAGLVFATLHAIGHLTGTFLYGSRSAQQPKVLAYVGPDAPQSYAGFVRTLPGWSGLVCLGLYYIIAILSWPRIRSWSYELFQLGHLLMFPMLGLLCAHGTAMILQHPMLGYWLAFPFLLVIIERALRIVRGFLAIQARMEVLDDQTVTFTCKHPRGKNWRFQAGQYVFLQVPCVSFFQWHPFTISACIGDELQLHIKTDGDWTSRLRDLPQDKDISVGLDGPFGAPAQRFYDFDRALIIGAGVGITPFSAIMTDLEQHLGDRQDPWEKSRRDSRAVSRRSSMSVASSGAGDTPLPFANSSVSATKAKPEAAALSTLIQPTPSHPQPPTAPSINFTTPSATKPTSKPPSLHSTTPTRRVDFHWLVRERNHLLWSPVCSSVAVCLRQGDHCRSYGANFSNEDELVSLVRCWLFHPVVPWHNKHSECIPVV</sequence>
<feature type="transmembrane region" description="Helical" evidence="8">
    <location>
        <begin position="337"/>
        <end position="357"/>
    </location>
</feature>
<evidence type="ECO:0000313" key="11">
    <source>
        <dbReference type="EMBL" id="KAB8343023.1"/>
    </source>
</evidence>
<dbReference type="Pfam" id="PF08022">
    <property type="entry name" value="FAD_binding_8"/>
    <property type="match status" value="1"/>
</dbReference>
<evidence type="ECO:0000256" key="8">
    <source>
        <dbReference type="SAM" id="Phobius"/>
    </source>
</evidence>
<comment type="subcellular location">
    <subcellularLocation>
        <location evidence="1">Membrane</location>
        <topology evidence="1">Multi-pass membrane protein</topology>
    </subcellularLocation>
</comment>
<dbReference type="InterPro" id="IPR039261">
    <property type="entry name" value="FNR_nucleotide-bd"/>
</dbReference>
<organism evidence="11 12">
    <name type="scientific">Carpinus fangiana</name>
    <dbReference type="NCBI Taxonomy" id="176857"/>
    <lineage>
        <taxon>Eukaryota</taxon>
        <taxon>Viridiplantae</taxon>
        <taxon>Streptophyta</taxon>
        <taxon>Embryophyta</taxon>
        <taxon>Tracheophyta</taxon>
        <taxon>Spermatophyta</taxon>
        <taxon>Magnoliopsida</taxon>
        <taxon>eudicotyledons</taxon>
        <taxon>Gunneridae</taxon>
        <taxon>Pentapetalae</taxon>
        <taxon>rosids</taxon>
        <taxon>fabids</taxon>
        <taxon>Fagales</taxon>
        <taxon>Betulaceae</taxon>
        <taxon>Carpinus</taxon>
    </lineage>
</organism>
<dbReference type="InterPro" id="IPR011992">
    <property type="entry name" value="EF-hand-dom_pair"/>
</dbReference>
<dbReference type="PANTHER" id="PTHR11972:SF153">
    <property type="entry name" value="SUPEROXIDE-GENERATING NADPH OXIDASE HEAVY CHAIN SUBUNIT A"/>
    <property type="match status" value="1"/>
</dbReference>
<evidence type="ECO:0000256" key="6">
    <source>
        <dbReference type="ARBA" id="ARBA00023136"/>
    </source>
</evidence>
<dbReference type="Pfam" id="PF01794">
    <property type="entry name" value="Ferric_reduct"/>
    <property type="match status" value="1"/>
</dbReference>
<feature type="domain" description="FAD-binding FR-type" evidence="10">
    <location>
        <begin position="383"/>
        <end position="483"/>
    </location>
</feature>
<evidence type="ECO:0000313" key="12">
    <source>
        <dbReference type="Proteomes" id="UP000327013"/>
    </source>
</evidence>
<dbReference type="InterPro" id="IPR002048">
    <property type="entry name" value="EF_hand_dom"/>
</dbReference>
<keyword evidence="6 8" id="KW-0472">Membrane</keyword>
<comment type="caution">
    <text evidence="11">The sequence shown here is derived from an EMBL/GenBank/DDBJ whole genome shotgun (WGS) entry which is preliminary data.</text>
</comment>
<evidence type="ECO:0000256" key="7">
    <source>
        <dbReference type="SAM" id="MobiDB-lite"/>
    </source>
</evidence>
<keyword evidence="12" id="KW-1185">Reference proteome</keyword>
<feature type="region of interest" description="Disordered" evidence="7">
    <location>
        <begin position="514"/>
        <end position="556"/>
    </location>
</feature>
<dbReference type="AlphaFoldDB" id="A0A5N6KV09"/>
<gene>
    <name evidence="11" type="ORF">FH972_022617</name>
</gene>
<accession>A0A5N6KV09</accession>
<dbReference type="SUPFAM" id="SSF47473">
    <property type="entry name" value="EF-hand"/>
    <property type="match status" value="1"/>
</dbReference>
<keyword evidence="5" id="KW-0560">Oxidoreductase</keyword>
<dbReference type="Gene3D" id="1.10.238.10">
    <property type="entry name" value="EF-hand"/>
    <property type="match status" value="1"/>
</dbReference>
<dbReference type="InterPro" id="IPR050369">
    <property type="entry name" value="RBOH/FRE"/>
</dbReference>
<dbReference type="Gene3D" id="2.40.30.10">
    <property type="entry name" value="Translation factors"/>
    <property type="match status" value="1"/>
</dbReference>
<evidence type="ECO:0000256" key="2">
    <source>
        <dbReference type="ARBA" id="ARBA00022692"/>
    </source>
</evidence>
<dbReference type="InterPro" id="IPR017938">
    <property type="entry name" value="Riboflavin_synthase-like_b-brl"/>
</dbReference>
<feature type="transmembrane region" description="Helical" evidence="8">
    <location>
        <begin position="249"/>
        <end position="269"/>
    </location>
</feature>
<feature type="compositionally biased region" description="Low complexity" evidence="7">
    <location>
        <begin position="589"/>
        <end position="602"/>
    </location>
</feature>
<evidence type="ECO:0000256" key="3">
    <source>
        <dbReference type="ARBA" id="ARBA00022837"/>
    </source>
</evidence>
<dbReference type="CDD" id="cd06186">
    <property type="entry name" value="NOX_Duox_like_FAD_NADP"/>
    <property type="match status" value="1"/>
</dbReference>
<dbReference type="InterPro" id="IPR013130">
    <property type="entry name" value="Fe3_Rdtase_TM_dom"/>
</dbReference>
<evidence type="ECO:0000259" key="9">
    <source>
        <dbReference type="PROSITE" id="PS50222"/>
    </source>
</evidence>
<proteinExistence type="predicted"/>
<dbReference type="PANTHER" id="PTHR11972">
    <property type="entry name" value="NADPH OXIDASE"/>
    <property type="match status" value="1"/>
</dbReference>
<dbReference type="GO" id="GO:0005509">
    <property type="term" value="F:calcium ion binding"/>
    <property type="evidence" value="ECO:0007669"/>
    <property type="project" value="InterPro"/>
</dbReference>
<keyword evidence="3" id="KW-0106">Calcium</keyword>
<feature type="transmembrane region" description="Helical" evidence="8">
    <location>
        <begin position="167"/>
        <end position="189"/>
    </location>
</feature>
<feature type="compositionally biased region" description="Low complexity" evidence="7">
    <location>
        <begin position="532"/>
        <end position="541"/>
    </location>
</feature>
<evidence type="ECO:0000259" key="10">
    <source>
        <dbReference type="PROSITE" id="PS51384"/>
    </source>
</evidence>
<evidence type="ECO:0000256" key="5">
    <source>
        <dbReference type="ARBA" id="ARBA00023002"/>
    </source>
</evidence>
<evidence type="ECO:0000256" key="1">
    <source>
        <dbReference type="ARBA" id="ARBA00004141"/>
    </source>
</evidence>
<dbReference type="CDD" id="cd00051">
    <property type="entry name" value="EFh"/>
    <property type="match status" value="1"/>
</dbReference>
<evidence type="ECO:0000256" key="4">
    <source>
        <dbReference type="ARBA" id="ARBA00022989"/>
    </source>
</evidence>
<feature type="region of interest" description="Disordered" evidence="7">
    <location>
        <begin position="61"/>
        <end position="93"/>
    </location>
</feature>